<evidence type="ECO:0000313" key="1">
    <source>
        <dbReference type="EMBL" id="NYZ70066.1"/>
    </source>
</evidence>
<name>A0A853IQ80_9GAMM</name>
<evidence type="ECO:0000313" key="2">
    <source>
        <dbReference type="Proteomes" id="UP000569732"/>
    </source>
</evidence>
<dbReference type="AlphaFoldDB" id="A0A853IQ80"/>
<accession>A0A853IQ80</accession>
<proteinExistence type="predicted"/>
<dbReference type="InterPro" id="IPR009901">
    <property type="entry name" value="Phage_VT1-Sakai_H0025"/>
</dbReference>
<dbReference type="RefSeq" id="WP_266195498.1">
    <property type="nucleotide sequence ID" value="NZ_JAPJZK010000001.1"/>
</dbReference>
<sequence length="150" mass="17271">MGPQNWSISEMAAYFGMCRKTVSKRLEMANVQSVGKRRGYDVYPSDVVGPVLFNAANGNSLKPIEQMTPRERNEWYRSENEKLTLLEREKKLVPVEDVRRELHQVVSTVNQQLETLPDQLERNCQLSSEALSQVQVVTDGIRQSLYDRIK</sequence>
<protein>
    <submittedName>
        <fullName evidence="1">DUF1441 family protein</fullName>
    </submittedName>
</protein>
<gene>
    <name evidence="1" type="ORF">H0A36_29045</name>
</gene>
<dbReference type="Pfam" id="PF07278">
    <property type="entry name" value="DUF1441"/>
    <property type="match status" value="1"/>
</dbReference>
<dbReference type="EMBL" id="JACCKB010000250">
    <property type="protein sequence ID" value="NYZ70066.1"/>
    <property type="molecule type" value="Genomic_DNA"/>
</dbReference>
<comment type="caution">
    <text evidence="1">The sequence shown here is derived from an EMBL/GenBank/DDBJ whole genome shotgun (WGS) entry which is preliminary data.</text>
</comment>
<keyword evidence="2" id="KW-1185">Reference proteome</keyword>
<organism evidence="1 2">
    <name type="scientific">Spartinivicinus marinus</name>
    <dbReference type="NCBI Taxonomy" id="2994442"/>
    <lineage>
        <taxon>Bacteria</taxon>
        <taxon>Pseudomonadati</taxon>
        <taxon>Pseudomonadota</taxon>
        <taxon>Gammaproteobacteria</taxon>
        <taxon>Oceanospirillales</taxon>
        <taxon>Zooshikellaceae</taxon>
        <taxon>Spartinivicinus</taxon>
    </lineage>
</organism>
<dbReference type="Proteomes" id="UP000569732">
    <property type="component" value="Unassembled WGS sequence"/>
</dbReference>
<reference evidence="1 2" key="1">
    <citation type="submission" date="2020-07" db="EMBL/GenBank/DDBJ databases">
        <title>Endozoicomonas sp. nov., isolated from sediment.</title>
        <authorList>
            <person name="Gu T."/>
        </authorList>
    </citation>
    <scope>NUCLEOTIDE SEQUENCE [LARGE SCALE GENOMIC DNA]</scope>
    <source>
        <strain evidence="1 2">SM1973</strain>
    </source>
</reference>